<dbReference type="GO" id="GO:0015190">
    <property type="term" value="F:L-leucine transmembrane transporter activity"/>
    <property type="evidence" value="ECO:0007669"/>
    <property type="project" value="TreeGrafter"/>
</dbReference>
<evidence type="ECO:0000313" key="12">
    <source>
        <dbReference type="Proteomes" id="UP000007030"/>
    </source>
</evidence>
<sequence length="288" mass="29799">MDWVTFGYLAVDGLAVGSVYALTALGLTLVYGLLRVLHVAHAGVYAVGAYGGWLAYSATEHLGFALAAGALAATLFGLFLEWWFYRPLAGKPPLIPLIGSIGLFLATGDLLRILFGPYQQSLPALEPRPVLFLGAVGVTAPQVAVLLGTALLLLGVYGVTARTRLGLAWRALAQDLEVASALGIHPPRHTALAFALASALAGVAGVLIGVYYNQVYPTMGDVPAYKALAVVVLGGLGSVWGTVAAGVLLGLVESLALAFLGNAFPPEGVAFLALIVVLLVRPQGLFGR</sequence>
<feature type="transmembrane region" description="Helical" evidence="10">
    <location>
        <begin position="36"/>
        <end position="56"/>
    </location>
</feature>
<dbReference type="HOGENOM" id="CLU_039929_3_0_0"/>
<proteinExistence type="inferred from homology"/>
<comment type="subcellular location">
    <subcellularLocation>
        <location evidence="1">Cell membrane</location>
        <topology evidence="1">Multi-pass membrane protein</topology>
    </subcellularLocation>
</comment>
<evidence type="ECO:0000256" key="9">
    <source>
        <dbReference type="ARBA" id="ARBA00037998"/>
    </source>
</evidence>
<gene>
    <name evidence="11" type="ordered locus">Marky_2061</name>
</gene>
<keyword evidence="2" id="KW-0813">Transport</keyword>
<evidence type="ECO:0000256" key="7">
    <source>
        <dbReference type="ARBA" id="ARBA00022989"/>
    </source>
</evidence>
<dbReference type="PROSITE" id="PS01307">
    <property type="entry name" value="MOTA"/>
    <property type="match status" value="1"/>
</dbReference>
<evidence type="ECO:0000256" key="4">
    <source>
        <dbReference type="ARBA" id="ARBA00022519"/>
    </source>
</evidence>
<accession>F2NN48</accession>
<dbReference type="InterPro" id="IPR052157">
    <property type="entry name" value="BCAA_transport_permease"/>
</dbReference>
<dbReference type="GO" id="GO:1903806">
    <property type="term" value="P:L-isoleucine import across plasma membrane"/>
    <property type="evidence" value="ECO:0007669"/>
    <property type="project" value="TreeGrafter"/>
</dbReference>
<dbReference type="GO" id="GO:0005304">
    <property type="term" value="F:L-valine transmembrane transporter activity"/>
    <property type="evidence" value="ECO:0007669"/>
    <property type="project" value="TreeGrafter"/>
</dbReference>
<dbReference type="InterPro" id="IPR001851">
    <property type="entry name" value="ABC_transp_permease"/>
</dbReference>
<feature type="transmembrane region" description="Helical" evidence="10">
    <location>
        <begin position="6"/>
        <end position="29"/>
    </location>
</feature>
<dbReference type="GO" id="GO:0015192">
    <property type="term" value="F:L-phenylalanine transmembrane transporter activity"/>
    <property type="evidence" value="ECO:0007669"/>
    <property type="project" value="TreeGrafter"/>
</dbReference>
<keyword evidence="8 10" id="KW-0472">Membrane</keyword>
<feature type="transmembrane region" description="Helical" evidence="10">
    <location>
        <begin position="62"/>
        <end position="85"/>
    </location>
</feature>
<keyword evidence="3" id="KW-1003">Cell membrane</keyword>
<keyword evidence="6" id="KW-0029">Amino-acid transport</keyword>
<keyword evidence="12" id="KW-1185">Reference proteome</keyword>
<evidence type="ECO:0000256" key="8">
    <source>
        <dbReference type="ARBA" id="ARBA00023136"/>
    </source>
</evidence>
<feature type="transmembrane region" description="Helical" evidence="10">
    <location>
        <begin position="224"/>
        <end position="249"/>
    </location>
</feature>
<dbReference type="KEGG" id="mhd:Marky_2061"/>
<evidence type="ECO:0000256" key="6">
    <source>
        <dbReference type="ARBA" id="ARBA00022970"/>
    </source>
</evidence>
<name>F2NN48_MARHT</name>
<comment type="similarity">
    <text evidence="9">Belongs to the binding-protein-dependent transport system permease family. LivHM subfamily.</text>
</comment>
<keyword evidence="5 10" id="KW-0812">Transmembrane</keyword>
<feature type="transmembrane region" description="Helical" evidence="10">
    <location>
        <begin position="97"/>
        <end position="118"/>
    </location>
</feature>
<feature type="transmembrane region" description="Helical" evidence="10">
    <location>
        <begin position="255"/>
        <end position="280"/>
    </location>
</feature>
<keyword evidence="7 10" id="KW-1133">Transmembrane helix</keyword>
<evidence type="ECO:0000256" key="1">
    <source>
        <dbReference type="ARBA" id="ARBA00004651"/>
    </source>
</evidence>
<dbReference type="PANTHER" id="PTHR11795:SF371">
    <property type="entry name" value="HIGH-AFFINITY BRANCHED-CHAIN AMINO ACID TRANSPORT SYSTEM PERMEASE PROTEIN LIVH"/>
    <property type="match status" value="1"/>
</dbReference>
<feature type="transmembrane region" description="Helical" evidence="10">
    <location>
        <begin position="130"/>
        <end position="155"/>
    </location>
</feature>
<dbReference type="InterPro" id="IPR000540">
    <property type="entry name" value="Flag_MotA_CS"/>
</dbReference>
<dbReference type="CDD" id="cd06582">
    <property type="entry name" value="TM_PBP1_LivH_like"/>
    <property type="match status" value="1"/>
</dbReference>
<dbReference type="GO" id="GO:0042941">
    <property type="term" value="P:D-alanine transmembrane transport"/>
    <property type="evidence" value="ECO:0007669"/>
    <property type="project" value="TreeGrafter"/>
</dbReference>
<evidence type="ECO:0000256" key="2">
    <source>
        <dbReference type="ARBA" id="ARBA00022448"/>
    </source>
</evidence>
<dbReference type="Proteomes" id="UP000007030">
    <property type="component" value="Chromosome"/>
</dbReference>
<feature type="transmembrane region" description="Helical" evidence="10">
    <location>
        <begin position="191"/>
        <end position="212"/>
    </location>
</feature>
<dbReference type="PANTHER" id="PTHR11795">
    <property type="entry name" value="BRANCHED-CHAIN AMINO ACID TRANSPORT SYSTEM PERMEASE PROTEIN LIVH"/>
    <property type="match status" value="1"/>
</dbReference>
<dbReference type="GO" id="GO:0015188">
    <property type="term" value="F:L-isoleucine transmembrane transporter activity"/>
    <property type="evidence" value="ECO:0007669"/>
    <property type="project" value="TreeGrafter"/>
</dbReference>
<dbReference type="STRING" id="869210.Marky_2061"/>
<evidence type="ECO:0000313" key="11">
    <source>
        <dbReference type="EMBL" id="AEB12787.1"/>
    </source>
</evidence>
<dbReference type="Pfam" id="PF02653">
    <property type="entry name" value="BPD_transp_2"/>
    <property type="match status" value="1"/>
</dbReference>
<organism evidence="11 12">
    <name type="scientific">Marinithermus hydrothermalis (strain DSM 14884 / JCM 11576 / T1)</name>
    <dbReference type="NCBI Taxonomy" id="869210"/>
    <lineage>
        <taxon>Bacteria</taxon>
        <taxon>Thermotogati</taxon>
        <taxon>Deinococcota</taxon>
        <taxon>Deinococci</taxon>
        <taxon>Thermales</taxon>
        <taxon>Thermaceae</taxon>
        <taxon>Marinithermus</taxon>
    </lineage>
</organism>
<dbReference type="RefSeq" id="WP_013704832.1">
    <property type="nucleotide sequence ID" value="NC_015387.1"/>
</dbReference>
<dbReference type="GO" id="GO:0015808">
    <property type="term" value="P:L-alanine transport"/>
    <property type="evidence" value="ECO:0007669"/>
    <property type="project" value="TreeGrafter"/>
</dbReference>
<dbReference type="GO" id="GO:0005886">
    <property type="term" value="C:plasma membrane"/>
    <property type="evidence" value="ECO:0007669"/>
    <property type="project" value="UniProtKB-SubCell"/>
</dbReference>
<dbReference type="AlphaFoldDB" id="F2NN48"/>
<evidence type="ECO:0000256" key="5">
    <source>
        <dbReference type="ARBA" id="ARBA00022692"/>
    </source>
</evidence>
<evidence type="ECO:0000256" key="10">
    <source>
        <dbReference type="SAM" id="Phobius"/>
    </source>
</evidence>
<dbReference type="eggNOG" id="COG0559">
    <property type="taxonomic scope" value="Bacteria"/>
</dbReference>
<evidence type="ECO:0000256" key="3">
    <source>
        <dbReference type="ARBA" id="ARBA00022475"/>
    </source>
</evidence>
<reference evidence="11 12" key="1">
    <citation type="journal article" date="2012" name="Stand. Genomic Sci.">
        <title>Complete genome sequence of the aerobic, heterotroph Marinithermus hydrothermalis type strain (T1(T)) from a deep-sea hydrothermal vent chimney.</title>
        <authorList>
            <person name="Copeland A."/>
            <person name="Gu W."/>
            <person name="Yasawong M."/>
            <person name="Lapidus A."/>
            <person name="Lucas S."/>
            <person name="Deshpande S."/>
            <person name="Pagani I."/>
            <person name="Tapia R."/>
            <person name="Cheng J.F."/>
            <person name="Goodwin L.A."/>
            <person name="Pitluck S."/>
            <person name="Liolios K."/>
            <person name="Ivanova N."/>
            <person name="Mavromatis K."/>
            <person name="Mikhailova N."/>
            <person name="Pati A."/>
            <person name="Chen A."/>
            <person name="Palaniappan K."/>
            <person name="Land M."/>
            <person name="Pan C."/>
            <person name="Brambilla E.M."/>
            <person name="Rohde M."/>
            <person name="Tindall B.J."/>
            <person name="Sikorski J."/>
            <person name="Goker M."/>
            <person name="Detter J.C."/>
            <person name="Bristow J."/>
            <person name="Eisen J.A."/>
            <person name="Markowitz V."/>
            <person name="Hugenholtz P."/>
            <person name="Kyrpides N.C."/>
            <person name="Klenk H.P."/>
            <person name="Woyke T."/>
        </authorList>
    </citation>
    <scope>NUCLEOTIDE SEQUENCE [LARGE SCALE GENOMIC DNA]</scope>
    <source>
        <strain evidence="12">DSM 14884 / JCM 11576 / T1</strain>
    </source>
</reference>
<protein>
    <submittedName>
        <fullName evidence="11">ABC-type transporter, integral membrane subunit</fullName>
    </submittedName>
</protein>
<dbReference type="EMBL" id="CP002630">
    <property type="protein sequence ID" value="AEB12787.1"/>
    <property type="molecule type" value="Genomic_DNA"/>
</dbReference>
<keyword evidence="4" id="KW-0997">Cell inner membrane</keyword>